<dbReference type="GO" id="GO:0061630">
    <property type="term" value="F:ubiquitin protein ligase activity"/>
    <property type="evidence" value="ECO:0000318"/>
    <property type="project" value="GO_Central"/>
</dbReference>
<keyword evidence="3" id="KW-0862">Zinc</keyword>
<evidence type="ECO:0000256" key="4">
    <source>
        <dbReference type="PROSITE-ProRule" id="PRU00175"/>
    </source>
</evidence>
<keyword evidence="9" id="KW-1185">Reference proteome</keyword>
<dbReference type="PROSITE" id="PS50089">
    <property type="entry name" value="ZF_RING_2"/>
    <property type="match status" value="1"/>
</dbReference>
<dbReference type="RefSeq" id="XP_030843105.1">
    <property type="nucleotide sequence ID" value="XM_030987245.1"/>
</dbReference>
<dbReference type="SUPFAM" id="SSF57850">
    <property type="entry name" value="RING/U-box"/>
    <property type="match status" value="1"/>
</dbReference>
<reference evidence="9" key="1">
    <citation type="submission" date="2015-02" db="EMBL/GenBank/DDBJ databases">
        <title>Genome sequencing for Strongylocentrotus purpuratus.</title>
        <authorList>
            <person name="Murali S."/>
            <person name="Liu Y."/>
            <person name="Vee V."/>
            <person name="English A."/>
            <person name="Wang M."/>
            <person name="Skinner E."/>
            <person name="Han Y."/>
            <person name="Muzny D.M."/>
            <person name="Worley K.C."/>
            <person name="Gibbs R.A."/>
        </authorList>
    </citation>
    <scope>NUCLEOTIDE SEQUENCE</scope>
</reference>
<dbReference type="EnsemblMetazoa" id="XM_030987245">
    <property type="protein sequence ID" value="XP_030843105"/>
    <property type="gene ID" value="LOC763774"/>
</dbReference>
<dbReference type="GO" id="GO:0031297">
    <property type="term" value="P:replication fork processing"/>
    <property type="evidence" value="ECO:0000318"/>
    <property type="project" value="GO_Central"/>
</dbReference>
<dbReference type="SMART" id="SM00184">
    <property type="entry name" value="RING"/>
    <property type="match status" value="1"/>
</dbReference>
<feature type="region of interest" description="Disordered" evidence="6">
    <location>
        <begin position="290"/>
        <end position="333"/>
    </location>
</feature>
<evidence type="ECO:0000256" key="2">
    <source>
        <dbReference type="ARBA" id="ARBA00022771"/>
    </source>
</evidence>
<dbReference type="CTD" id="10293"/>
<evidence type="ECO:0000256" key="1">
    <source>
        <dbReference type="ARBA" id="ARBA00022723"/>
    </source>
</evidence>
<dbReference type="InterPro" id="IPR011016">
    <property type="entry name" value="Znf_RING-CH"/>
</dbReference>
<dbReference type="InterPro" id="IPR013083">
    <property type="entry name" value="Znf_RING/FYVE/PHD"/>
</dbReference>
<evidence type="ECO:0000256" key="5">
    <source>
        <dbReference type="SAM" id="Coils"/>
    </source>
</evidence>
<dbReference type="InParanoid" id="A0A7M7NXA1"/>
<dbReference type="AlphaFoldDB" id="A0A7M7NXA1"/>
<dbReference type="PANTHER" id="PTHR46569">
    <property type="entry name" value="E3 UBIQUITIN-PROTEIN LIGASE TRAIP"/>
    <property type="match status" value="1"/>
</dbReference>
<evidence type="ECO:0000313" key="8">
    <source>
        <dbReference type="EnsemblMetazoa" id="XP_030843105"/>
    </source>
</evidence>
<dbReference type="OMA" id="RSKYIQP"/>
<dbReference type="GO" id="GO:0008270">
    <property type="term" value="F:zinc ion binding"/>
    <property type="evidence" value="ECO:0007669"/>
    <property type="project" value="UniProtKB-KW"/>
</dbReference>
<name>A0A7M7NXA1_STRPU</name>
<dbReference type="Gene3D" id="3.30.40.10">
    <property type="entry name" value="Zinc/RING finger domain, C3HC4 (zinc finger)"/>
    <property type="match status" value="1"/>
</dbReference>
<protein>
    <recommendedName>
        <fullName evidence="7">RING-type domain-containing protein</fullName>
    </recommendedName>
</protein>
<evidence type="ECO:0000256" key="3">
    <source>
        <dbReference type="ARBA" id="ARBA00022833"/>
    </source>
</evidence>
<keyword evidence="1" id="KW-0479">Metal-binding</keyword>
<sequence length="446" mass="50474">MIPAVCSICADYFESDQTCVSCPCGHVFHEHCLLQWLETSTTCPQCRRHTTSRKLIKLYFEVQPPEDGHLDAASLKNEVGTLEVDICRKKKEISDLIAENAHNSDRVVTLNKNNKKILKKLSDEQSTNEALKKQLDLMSYRMDEAKEAKRETKRLREKLKFLERFELVMSMNADVVDNMLREFGEGPKSARELATYCASLKREFENIKDSRKQLKEENSSLRKDLNQKTRVLEVKSKDLEAVQHSLVSLQDDVQSLEKEKKELRERYEMLQAALNSPMDGAMSSSLKQVFTPSNMTKRPRLSGPDGDDDDSILLAAPGDPQTPDLSLPSPSLETRNTCKDLGIRFVKTTSLAAKMKRPENMVSESAVWKNTLASSSLFNKRRALSGRNEGSLRKGYDGMGGHDRFSEVDPIIIRPNMKKVPRGVKRKPSGKPCTHALPTLDRFLPS</sequence>
<organism evidence="8 9">
    <name type="scientific">Strongylocentrotus purpuratus</name>
    <name type="common">Purple sea urchin</name>
    <dbReference type="NCBI Taxonomy" id="7668"/>
    <lineage>
        <taxon>Eukaryota</taxon>
        <taxon>Metazoa</taxon>
        <taxon>Echinodermata</taxon>
        <taxon>Eleutherozoa</taxon>
        <taxon>Echinozoa</taxon>
        <taxon>Echinoidea</taxon>
        <taxon>Euechinoidea</taxon>
        <taxon>Echinacea</taxon>
        <taxon>Camarodonta</taxon>
        <taxon>Echinidea</taxon>
        <taxon>Strongylocentrotidae</taxon>
        <taxon>Strongylocentrotus</taxon>
    </lineage>
</organism>
<dbReference type="GO" id="GO:0016567">
    <property type="term" value="P:protein ubiquitination"/>
    <property type="evidence" value="ECO:0000318"/>
    <property type="project" value="GO_Central"/>
</dbReference>
<dbReference type="GO" id="GO:0005634">
    <property type="term" value="C:nucleus"/>
    <property type="evidence" value="ECO:0000318"/>
    <property type="project" value="GO_Central"/>
</dbReference>
<feature type="domain" description="RING-type" evidence="7">
    <location>
        <begin position="6"/>
        <end position="47"/>
    </location>
</feature>
<proteinExistence type="predicted"/>
<dbReference type="PANTHER" id="PTHR46569:SF1">
    <property type="entry name" value="E3 UBIQUITIN-PROTEIN LIGASE RFWD3-RELATED"/>
    <property type="match status" value="1"/>
</dbReference>
<dbReference type="SMART" id="SM00744">
    <property type="entry name" value="RINGv"/>
    <property type="match status" value="1"/>
</dbReference>
<evidence type="ECO:0000313" key="9">
    <source>
        <dbReference type="Proteomes" id="UP000007110"/>
    </source>
</evidence>
<feature type="coiled-coil region" evidence="5">
    <location>
        <begin position="197"/>
        <end position="273"/>
    </location>
</feature>
<evidence type="ECO:0000256" key="6">
    <source>
        <dbReference type="SAM" id="MobiDB-lite"/>
    </source>
</evidence>
<keyword evidence="2 4" id="KW-0863">Zinc-finger</keyword>
<dbReference type="KEGG" id="spu:763774"/>
<dbReference type="InterPro" id="IPR052639">
    <property type="entry name" value="TRAIP_ubiq-protein_ligase"/>
</dbReference>
<dbReference type="Proteomes" id="UP000007110">
    <property type="component" value="Unassembled WGS sequence"/>
</dbReference>
<dbReference type="InterPro" id="IPR001841">
    <property type="entry name" value="Znf_RING"/>
</dbReference>
<dbReference type="GO" id="GO:0090734">
    <property type="term" value="C:site of DNA damage"/>
    <property type="evidence" value="ECO:0000318"/>
    <property type="project" value="GO_Central"/>
</dbReference>
<dbReference type="OrthoDB" id="8062037at2759"/>
<dbReference type="Gene3D" id="1.20.1170.10">
    <property type="match status" value="1"/>
</dbReference>
<keyword evidence="5" id="KW-0175">Coiled coil</keyword>
<dbReference type="Pfam" id="PF13639">
    <property type="entry name" value="zf-RING_2"/>
    <property type="match status" value="1"/>
</dbReference>
<feature type="coiled-coil region" evidence="5">
    <location>
        <begin position="114"/>
        <end position="165"/>
    </location>
</feature>
<evidence type="ECO:0000259" key="7">
    <source>
        <dbReference type="PROSITE" id="PS50089"/>
    </source>
</evidence>
<accession>A0A7M7NXA1</accession>
<reference evidence="8" key="2">
    <citation type="submission" date="2021-01" db="UniProtKB">
        <authorList>
            <consortium name="EnsemblMetazoa"/>
        </authorList>
    </citation>
    <scope>IDENTIFICATION</scope>
</reference>
<dbReference type="GeneID" id="763774"/>